<keyword evidence="5" id="KW-0804">Transcription</keyword>
<dbReference type="InterPro" id="IPR036390">
    <property type="entry name" value="WH_DNA-bd_sf"/>
</dbReference>
<dbReference type="Pfam" id="PF00126">
    <property type="entry name" value="HTH_1"/>
    <property type="match status" value="1"/>
</dbReference>
<dbReference type="CDD" id="cd08423">
    <property type="entry name" value="PBP2_LTTR_like_6"/>
    <property type="match status" value="1"/>
</dbReference>
<dbReference type="SUPFAM" id="SSF53850">
    <property type="entry name" value="Periplasmic binding protein-like II"/>
    <property type="match status" value="1"/>
</dbReference>
<dbReference type="GO" id="GO:0032993">
    <property type="term" value="C:protein-DNA complex"/>
    <property type="evidence" value="ECO:0007669"/>
    <property type="project" value="TreeGrafter"/>
</dbReference>
<sequence>MLESRHIKTFLEVVRSGSYSAAARGLGYTQPAITQQMKALEREVGMPLFIRMGRGLQLTEAGSTLARHAEIIANDLAAAHNQLRALAKLESGLVRLCAFPSANATVVPRAAAGLLANHPGVRVELQEAEPPESLWRLSRGECDVALAFTYQGSDTEPPPDVERIALMEDLLTILLPSGHPLTRHHSVRLADLAEERWIAGCPRCRANLLHLCAEENFVPDIVFTTDDNLAVQSLVAAGVGVALMPALVLSFLCHPNVQGRVLAGRPTRRVSAFVLADRLRVPAIELVLTELEAAAAASIGC</sequence>
<dbReference type="InterPro" id="IPR000847">
    <property type="entry name" value="LysR_HTH_N"/>
</dbReference>
<gene>
    <name evidence="7" type="ORF">DFR76_102507</name>
</gene>
<evidence type="ECO:0000256" key="5">
    <source>
        <dbReference type="ARBA" id="ARBA00023163"/>
    </source>
</evidence>
<dbReference type="STRING" id="1210086.GCA_001613105_01084"/>
<keyword evidence="4" id="KW-0010">Activator</keyword>
<evidence type="ECO:0000259" key="6">
    <source>
        <dbReference type="PROSITE" id="PS50931"/>
    </source>
</evidence>
<dbReference type="SUPFAM" id="SSF46785">
    <property type="entry name" value="Winged helix' DNA-binding domain"/>
    <property type="match status" value="1"/>
</dbReference>
<organism evidence="7 8">
    <name type="scientific">Nocardia pseudobrasiliensis</name>
    <dbReference type="NCBI Taxonomy" id="45979"/>
    <lineage>
        <taxon>Bacteria</taxon>
        <taxon>Bacillati</taxon>
        <taxon>Actinomycetota</taxon>
        <taxon>Actinomycetes</taxon>
        <taxon>Mycobacteriales</taxon>
        <taxon>Nocardiaceae</taxon>
        <taxon>Nocardia</taxon>
    </lineage>
</organism>
<dbReference type="PANTHER" id="PTHR30346">
    <property type="entry name" value="TRANSCRIPTIONAL DUAL REGULATOR HCAR-RELATED"/>
    <property type="match status" value="1"/>
</dbReference>
<evidence type="ECO:0000256" key="1">
    <source>
        <dbReference type="ARBA" id="ARBA00009437"/>
    </source>
</evidence>
<evidence type="ECO:0000256" key="2">
    <source>
        <dbReference type="ARBA" id="ARBA00023015"/>
    </source>
</evidence>
<dbReference type="PRINTS" id="PR00039">
    <property type="entry name" value="HTHLYSR"/>
</dbReference>
<dbReference type="InterPro" id="IPR005119">
    <property type="entry name" value="LysR_subst-bd"/>
</dbReference>
<dbReference type="Proteomes" id="UP000254869">
    <property type="component" value="Unassembled WGS sequence"/>
</dbReference>
<evidence type="ECO:0000313" key="8">
    <source>
        <dbReference type="Proteomes" id="UP000254869"/>
    </source>
</evidence>
<dbReference type="Gene3D" id="1.10.10.10">
    <property type="entry name" value="Winged helix-like DNA-binding domain superfamily/Winged helix DNA-binding domain"/>
    <property type="match status" value="1"/>
</dbReference>
<dbReference type="FunFam" id="1.10.10.10:FF:000001">
    <property type="entry name" value="LysR family transcriptional regulator"/>
    <property type="match status" value="1"/>
</dbReference>
<reference evidence="7 8" key="1">
    <citation type="submission" date="2018-07" db="EMBL/GenBank/DDBJ databases">
        <title>Genomic Encyclopedia of Type Strains, Phase IV (KMG-IV): sequencing the most valuable type-strain genomes for metagenomic binning, comparative biology and taxonomic classification.</title>
        <authorList>
            <person name="Goeker M."/>
        </authorList>
    </citation>
    <scope>NUCLEOTIDE SEQUENCE [LARGE SCALE GENOMIC DNA]</scope>
    <source>
        <strain evidence="7 8">DSM 44290</strain>
    </source>
</reference>
<proteinExistence type="inferred from homology"/>
<name>A0A370IBJ6_9NOCA</name>
<comment type="similarity">
    <text evidence="1">Belongs to the LysR transcriptional regulatory family.</text>
</comment>
<dbReference type="PANTHER" id="PTHR30346:SF29">
    <property type="entry name" value="LYSR SUBSTRATE-BINDING"/>
    <property type="match status" value="1"/>
</dbReference>
<dbReference type="Pfam" id="PF03466">
    <property type="entry name" value="LysR_substrate"/>
    <property type="match status" value="1"/>
</dbReference>
<keyword evidence="2" id="KW-0805">Transcription regulation</keyword>
<evidence type="ECO:0000256" key="4">
    <source>
        <dbReference type="ARBA" id="ARBA00023159"/>
    </source>
</evidence>
<dbReference type="Gene3D" id="3.40.190.10">
    <property type="entry name" value="Periplasmic binding protein-like II"/>
    <property type="match status" value="2"/>
</dbReference>
<feature type="domain" description="HTH lysR-type" evidence="6">
    <location>
        <begin position="2"/>
        <end position="59"/>
    </location>
</feature>
<evidence type="ECO:0000313" key="7">
    <source>
        <dbReference type="EMBL" id="RDI68106.1"/>
    </source>
</evidence>
<dbReference type="EMBL" id="QQBC01000002">
    <property type="protein sequence ID" value="RDI68106.1"/>
    <property type="molecule type" value="Genomic_DNA"/>
</dbReference>
<dbReference type="InterPro" id="IPR036388">
    <property type="entry name" value="WH-like_DNA-bd_sf"/>
</dbReference>
<keyword evidence="3 7" id="KW-0238">DNA-binding</keyword>
<dbReference type="GO" id="GO:0003677">
    <property type="term" value="F:DNA binding"/>
    <property type="evidence" value="ECO:0007669"/>
    <property type="project" value="UniProtKB-KW"/>
</dbReference>
<dbReference type="GO" id="GO:0003700">
    <property type="term" value="F:DNA-binding transcription factor activity"/>
    <property type="evidence" value="ECO:0007669"/>
    <property type="project" value="InterPro"/>
</dbReference>
<dbReference type="AlphaFoldDB" id="A0A370IBJ6"/>
<dbReference type="PROSITE" id="PS50931">
    <property type="entry name" value="HTH_LYSR"/>
    <property type="match status" value="1"/>
</dbReference>
<protein>
    <submittedName>
        <fullName evidence="7">DNA-binding transcriptional LysR family regulator</fullName>
    </submittedName>
</protein>
<keyword evidence="8" id="KW-1185">Reference proteome</keyword>
<accession>A0A370IBJ6</accession>
<comment type="caution">
    <text evidence="7">The sequence shown here is derived from an EMBL/GenBank/DDBJ whole genome shotgun (WGS) entry which is preliminary data.</text>
</comment>
<evidence type="ECO:0000256" key="3">
    <source>
        <dbReference type="ARBA" id="ARBA00023125"/>
    </source>
</evidence>
<dbReference type="RefSeq" id="WP_067992711.1">
    <property type="nucleotide sequence ID" value="NZ_QQBC01000002.1"/>
</dbReference>